<dbReference type="InterPro" id="IPR048716">
    <property type="entry name" value="Phosphatase-like_N"/>
</dbReference>
<dbReference type="SMART" id="SM00226">
    <property type="entry name" value="LMWPc"/>
    <property type="match status" value="1"/>
</dbReference>
<dbReference type="NCBIfam" id="NF033788">
    <property type="entry name" value="HTH_metalloreg"/>
    <property type="match status" value="1"/>
</dbReference>
<dbReference type="AlphaFoldDB" id="A0A934I7I5"/>
<dbReference type="GO" id="GO:0003700">
    <property type="term" value="F:DNA-binding transcription factor activity"/>
    <property type="evidence" value="ECO:0007669"/>
    <property type="project" value="InterPro"/>
</dbReference>
<evidence type="ECO:0000256" key="4">
    <source>
        <dbReference type="ARBA" id="ARBA00023163"/>
    </source>
</evidence>
<evidence type="ECO:0000256" key="2">
    <source>
        <dbReference type="ARBA" id="ARBA00023015"/>
    </source>
</evidence>
<dbReference type="SUPFAM" id="SSF52788">
    <property type="entry name" value="Phosphotyrosine protein phosphatases I"/>
    <property type="match status" value="1"/>
</dbReference>
<dbReference type="InterPro" id="IPR011991">
    <property type="entry name" value="ArsR-like_HTH"/>
</dbReference>
<feature type="domain" description="HTH arsR-type" evidence="5">
    <location>
        <begin position="1"/>
        <end position="101"/>
    </location>
</feature>
<keyword evidence="1" id="KW-0059">Arsenical resistance</keyword>
<dbReference type="PROSITE" id="PS50987">
    <property type="entry name" value="HTH_ARSR_2"/>
    <property type="match status" value="1"/>
</dbReference>
<protein>
    <submittedName>
        <fullName evidence="6">Metalloregulator ArsR/SmtB family transcription factor</fullName>
    </submittedName>
</protein>
<dbReference type="EMBL" id="JAEINH010000001">
    <property type="protein sequence ID" value="MBI9113645.1"/>
    <property type="molecule type" value="Genomic_DNA"/>
</dbReference>
<keyword evidence="3" id="KW-0238">DNA-binding</keyword>
<dbReference type="Proteomes" id="UP000602087">
    <property type="component" value="Unassembled WGS sequence"/>
</dbReference>
<dbReference type="PANTHER" id="PTHR43428:SF1">
    <property type="entry name" value="ARSENATE REDUCTASE"/>
    <property type="match status" value="1"/>
</dbReference>
<evidence type="ECO:0000313" key="6">
    <source>
        <dbReference type="EMBL" id="MBI9113645.1"/>
    </source>
</evidence>
<dbReference type="Pfam" id="PF21234">
    <property type="entry name" value="Phosphatase-like_N"/>
    <property type="match status" value="1"/>
</dbReference>
<reference evidence="6" key="1">
    <citation type="submission" date="2020-12" db="EMBL/GenBank/DDBJ databases">
        <title>Sanguibacter suaedae sp. nov., isolated from Suaeda aralocaspica.</title>
        <authorList>
            <person name="Ma Q."/>
        </authorList>
    </citation>
    <scope>NUCLEOTIDE SEQUENCE</scope>
    <source>
        <strain evidence="6">YZGR15</strain>
    </source>
</reference>
<proteinExistence type="predicted"/>
<dbReference type="Pfam" id="PF01451">
    <property type="entry name" value="LMWPc"/>
    <property type="match status" value="1"/>
</dbReference>
<gene>
    <name evidence="6" type="ORF">JAV76_01300</name>
</gene>
<accession>A0A934I7I5</accession>
<dbReference type="InterPro" id="IPR036388">
    <property type="entry name" value="WH-like_DNA-bd_sf"/>
</dbReference>
<dbReference type="GO" id="GO:0003677">
    <property type="term" value="F:DNA binding"/>
    <property type="evidence" value="ECO:0007669"/>
    <property type="project" value="UniProtKB-KW"/>
</dbReference>
<dbReference type="InterPro" id="IPR023485">
    <property type="entry name" value="Ptyr_pPase"/>
</dbReference>
<dbReference type="PROSITE" id="PS00846">
    <property type="entry name" value="HTH_ARSR_1"/>
    <property type="match status" value="1"/>
</dbReference>
<comment type="caution">
    <text evidence="6">The sequence shown here is derived from an EMBL/GenBank/DDBJ whole genome shotgun (WGS) entry which is preliminary data.</text>
</comment>
<keyword evidence="2" id="KW-0805">Transcription regulation</keyword>
<dbReference type="Gene3D" id="1.10.10.10">
    <property type="entry name" value="Winged helix-like DNA-binding domain superfamily/Winged helix DNA-binding domain"/>
    <property type="match status" value="1"/>
</dbReference>
<dbReference type="InterPro" id="IPR018334">
    <property type="entry name" value="ArsR_HTH"/>
</dbReference>
<evidence type="ECO:0000259" key="5">
    <source>
        <dbReference type="PROSITE" id="PS50987"/>
    </source>
</evidence>
<dbReference type="PANTHER" id="PTHR43428">
    <property type="entry name" value="ARSENATE REDUCTASE"/>
    <property type="match status" value="1"/>
</dbReference>
<dbReference type="PRINTS" id="PR00778">
    <property type="entry name" value="HTHARSR"/>
</dbReference>
<dbReference type="NCBIfam" id="NF046112">
    <property type="entry name" value="MSMEG_6209_Nter"/>
    <property type="match status" value="1"/>
</dbReference>
<dbReference type="SUPFAM" id="SSF46785">
    <property type="entry name" value="Winged helix' DNA-binding domain"/>
    <property type="match status" value="1"/>
</dbReference>
<dbReference type="GO" id="GO:0046685">
    <property type="term" value="P:response to arsenic-containing substance"/>
    <property type="evidence" value="ECO:0007669"/>
    <property type="project" value="UniProtKB-KW"/>
</dbReference>
<evidence type="ECO:0000256" key="3">
    <source>
        <dbReference type="ARBA" id="ARBA00023125"/>
    </source>
</evidence>
<evidence type="ECO:0000256" key="1">
    <source>
        <dbReference type="ARBA" id="ARBA00022849"/>
    </source>
</evidence>
<organism evidence="6 7">
    <name type="scientific">Sanguibacter suaedae</name>
    <dbReference type="NCBI Taxonomy" id="2795737"/>
    <lineage>
        <taxon>Bacteria</taxon>
        <taxon>Bacillati</taxon>
        <taxon>Actinomycetota</taxon>
        <taxon>Actinomycetes</taxon>
        <taxon>Micrococcales</taxon>
        <taxon>Sanguibacteraceae</taxon>
        <taxon>Sanguibacter</taxon>
    </lineage>
</organism>
<dbReference type="InterPro" id="IPR001845">
    <property type="entry name" value="HTH_ArsR_DNA-bd_dom"/>
</dbReference>
<name>A0A934I7I5_9MICO</name>
<dbReference type="Gene3D" id="3.40.50.2300">
    <property type="match status" value="1"/>
</dbReference>
<sequence>MGADAAAGVATALRALGDPLRLRMLSLVATSPTGEACVCDIATVADVSQPTVSHHLKVLKDAGVLTSERRGTWVHYRVADAYTAAVPVLLEGFAAAAVEAAPGGHAPSGLTDVDATLDRVADDLAARFPDLSASVVLRTVRESYTALARRSTVRTHLVVNTERFARQRLDDLVAAGTDEVDTRPRVLFVCVANAGRSQLAAALVRHHAGDAVVVRSAGSAPAGDVHPGVRPLLADLGAVDAFPKPLTDDAVRAADVVITMGCGDTCPVLPGKRYEDWVVGDPALASPEGTEAIRDELDRRVRALLADLLPDHPHP</sequence>
<dbReference type="InterPro" id="IPR036196">
    <property type="entry name" value="Ptyr_pPase_sf"/>
</dbReference>
<dbReference type="SMART" id="SM00418">
    <property type="entry name" value="HTH_ARSR"/>
    <property type="match status" value="1"/>
</dbReference>
<dbReference type="InterPro" id="IPR036390">
    <property type="entry name" value="WH_DNA-bd_sf"/>
</dbReference>
<keyword evidence="7" id="KW-1185">Reference proteome</keyword>
<keyword evidence="4" id="KW-0804">Transcription</keyword>
<dbReference type="CDD" id="cd00090">
    <property type="entry name" value="HTH_ARSR"/>
    <property type="match status" value="1"/>
</dbReference>
<dbReference type="Pfam" id="PF01022">
    <property type="entry name" value="HTH_5"/>
    <property type="match status" value="1"/>
</dbReference>
<evidence type="ECO:0000313" key="7">
    <source>
        <dbReference type="Proteomes" id="UP000602087"/>
    </source>
</evidence>
<dbReference type="Gene3D" id="1.10.8.1060">
    <property type="entry name" value="Corynebacterium glutamicum thioredoxin-dependent arsenate reductase, N-terminal domain"/>
    <property type="match status" value="1"/>
</dbReference>
<dbReference type="RefSeq" id="WP_198732419.1">
    <property type="nucleotide sequence ID" value="NZ_JAEINH010000001.1"/>
</dbReference>